<evidence type="ECO:0008006" key="3">
    <source>
        <dbReference type="Google" id="ProtNLM"/>
    </source>
</evidence>
<accession>A0ABW3VFC9</accession>
<proteinExistence type="predicted"/>
<protein>
    <recommendedName>
        <fullName evidence="3">Nuclear transport factor 2 family protein</fullName>
    </recommendedName>
</protein>
<reference evidence="2" key="1">
    <citation type="journal article" date="2019" name="Int. J. Syst. Evol. Microbiol.">
        <title>The Global Catalogue of Microorganisms (GCM) 10K type strain sequencing project: providing services to taxonomists for standard genome sequencing and annotation.</title>
        <authorList>
            <consortium name="The Broad Institute Genomics Platform"/>
            <consortium name="The Broad Institute Genome Sequencing Center for Infectious Disease"/>
            <person name="Wu L."/>
            <person name="Ma J."/>
        </authorList>
    </citation>
    <scope>NUCLEOTIDE SEQUENCE [LARGE SCALE GENOMIC DNA]</scope>
    <source>
        <strain evidence="2">CCUG 49018</strain>
    </source>
</reference>
<sequence>MTASASKFHGHEGVASWDRTDDIGRNTWFEATGTRRDGSSYVVTLVVTGDGFTGTSDIVFDVDGDRIRSMVISP</sequence>
<evidence type="ECO:0000313" key="2">
    <source>
        <dbReference type="Proteomes" id="UP001597182"/>
    </source>
</evidence>
<keyword evidence="2" id="KW-1185">Reference proteome</keyword>
<comment type="caution">
    <text evidence="1">The sequence shown here is derived from an EMBL/GenBank/DDBJ whole genome shotgun (WGS) entry which is preliminary data.</text>
</comment>
<name>A0ABW3VFC9_9PSEU</name>
<dbReference type="Proteomes" id="UP001597182">
    <property type="component" value="Unassembled WGS sequence"/>
</dbReference>
<dbReference type="RefSeq" id="WP_346093042.1">
    <property type="nucleotide sequence ID" value="NZ_BAABKS010000067.1"/>
</dbReference>
<evidence type="ECO:0000313" key="1">
    <source>
        <dbReference type="EMBL" id="MFD1232774.1"/>
    </source>
</evidence>
<dbReference type="EMBL" id="JBHTMB010000040">
    <property type="protein sequence ID" value="MFD1232774.1"/>
    <property type="molecule type" value="Genomic_DNA"/>
</dbReference>
<dbReference type="Gene3D" id="3.10.450.50">
    <property type="match status" value="1"/>
</dbReference>
<organism evidence="1 2">
    <name type="scientific">Pseudonocardia benzenivorans</name>
    <dbReference type="NCBI Taxonomy" id="228005"/>
    <lineage>
        <taxon>Bacteria</taxon>
        <taxon>Bacillati</taxon>
        <taxon>Actinomycetota</taxon>
        <taxon>Actinomycetes</taxon>
        <taxon>Pseudonocardiales</taxon>
        <taxon>Pseudonocardiaceae</taxon>
        <taxon>Pseudonocardia</taxon>
    </lineage>
</organism>
<gene>
    <name evidence="1" type="ORF">ACFQ34_05715</name>
</gene>